<dbReference type="Proteomes" id="UP000467841">
    <property type="component" value="Unassembled WGS sequence"/>
</dbReference>
<keyword evidence="4" id="KW-1185">Reference proteome</keyword>
<evidence type="ECO:0000259" key="2">
    <source>
        <dbReference type="PROSITE" id="PS52045"/>
    </source>
</evidence>
<dbReference type="InterPro" id="IPR004314">
    <property type="entry name" value="Neprosin"/>
</dbReference>
<proteinExistence type="predicted"/>
<dbReference type="PROSITE" id="PS52045">
    <property type="entry name" value="NEPROSIN_PEP_CD"/>
    <property type="match status" value="1"/>
</dbReference>
<keyword evidence="1" id="KW-0732">Signal</keyword>
<dbReference type="InterPro" id="IPR025521">
    <property type="entry name" value="Neprosin_propep"/>
</dbReference>
<dbReference type="PANTHER" id="PTHR31589">
    <property type="entry name" value="PROTEIN, PUTATIVE (DUF239)-RELATED-RELATED"/>
    <property type="match status" value="1"/>
</dbReference>
<feature type="signal peptide" evidence="1">
    <location>
        <begin position="1"/>
        <end position="22"/>
    </location>
</feature>
<dbReference type="InterPro" id="IPR053168">
    <property type="entry name" value="Glutamic_endopeptidase"/>
</dbReference>
<gene>
    <name evidence="3" type="ORF">MERR_LOCUS43078</name>
</gene>
<name>A0A6D2KRG7_9BRAS</name>
<dbReference type="PANTHER" id="PTHR31589:SF222">
    <property type="entry name" value="RRM DOMAIN-CONTAINING PROTEIN"/>
    <property type="match status" value="1"/>
</dbReference>
<dbReference type="Pfam" id="PF14365">
    <property type="entry name" value="Neprosin_AP"/>
    <property type="match status" value="1"/>
</dbReference>
<dbReference type="EMBL" id="CACVBM020001607">
    <property type="protein sequence ID" value="CAA7055842.1"/>
    <property type="molecule type" value="Genomic_DNA"/>
</dbReference>
<accession>A0A6D2KRG7</accession>
<evidence type="ECO:0000313" key="4">
    <source>
        <dbReference type="Proteomes" id="UP000467841"/>
    </source>
</evidence>
<reference evidence="3" key="1">
    <citation type="submission" date="2020-01" db="EMBL/GenBank/DDBJ databases">
        <authorList>
            <person name="Mishra B."/>
        </authorList>
    </citation>
    <scope>NUCLEOTIDE SEQUENCE [LARGE SCALE GENOMIC DNA]</scope>
</reference>
<organism evidence="3 4">
    <name type="scientific">Microthlaspi erraticum</name>
    <dbReference type="NCBI Taxonomy" id="1685480"/>
    <lineage>
        <taxon>Eukaryota</taxon>
        <taxon>Viridiplantae</taxon>
        <taxon>Streptophyta</taxon>
        <taxon>Embryophyta</taxon>
        <taxon>Tracheophyta</taxon>
        <taxon>Spermatophyta</taxon>
        <taxon>Magnoliopsida</taxon>
        <taxon>eudicotyledons</taxon>
        <taxon>Gunneridae</taxon>
        <taxon>Pentapetalae</taxon>
        <taxon>rosids</taxon>
        <taxon>malvids</taxon>
        <taxon>Brassicales</taxon>
        <taxon>Brassicaceae</taxon>
        <taxon>Coluteocarpeae</taxon>
        <taxon>Microthlaspi</taxon>
    </lineage>
</organism>
<evidence type="ECO:0000256" key="1">
    <source>
        <dbReference type="SAM" id="SignalP"/>
    </source>
</evidence>
<dbReference type="OrthoDB" id="1858978at2759"/>
<comment type="caution">
    <text evidence="3">The sequence shown here is derived from an EMBL/GenBank/DDBJ whole genome shotgun (WGS) entry which is preliminary data.</text>
</comment>
<feature type="chain" id="PRO_5025535866" description="Neprosin PEP catalytic domain-containing protein" evidence="1">
    <location>
        <begin position="23"/>
        <end position="264"/>
    </location>
</feature>
<protein>
    <recommendedName>
        <fullName evidence="2">Neprosin PEP catalytic domain-containing protein</fullName>
    </recommendedName>
</protein>
<feature type="domain" description="Neprosin PEP catalytic" evidence="2">
    <location>
        <begin position="111"/>
        <end position="264"/>
    </location>
</feature>
<dbReference type="Pfam" id="PF03080">
    <property type="entry name" value="Neprosin"/>
    <property type="match status" value="1"/>
</dbReference>
<dbReference type="AlphaFoldDB" id="A0A6D2KRG7"/>
<sequence>MDFSGMLLRFIILLSLVRGCLTIEADKGILASDGDVVDCTDVKKQLAFDNPLLKNHKFQELPSQLPTFIRSTKRSKWQTLEAHISVAKCPKGTIPARRYSSTSNQTASVSASSDSVHEHAVGIAKVAPKMYGAKATFSVWKPTVEKADELSISQIWITSGKYTTNDVNSIEVGWQSDTYNATGCYNLQCSGFIQTSSSIVIGGTITPLSAVDGNQYEITVSVWRDQKHGNWWLSLGSDHTLVGYWPAELFASLSHAEEVQWRGH</sequence>
<evidence type="ECO:0000313" key="3">
    <source>
        <dbReference type="EMBL" id="CAA7055842.1"/>
    </source>
</evidence>